<dbReference type="PANTHER" id="PTHR44757:SF2">
    <property type="entry name" value="BIOFILM ARCHITECTURE MAINTENANCE PROTEIN MBAA"/>
    <property type="match status" value="1"/>
</dbReference>
<feature type="domain" description="PAS" evidence="1">
    <location>
        <begin position="191"/>
        <end position="255"/>
    </location>
</feature>
<dbReference type="InterPro" id="IPR013767">
    <property type="entry name" value="PAS_fold"/>
</dbReference>
<proteinExistence type="predicted"/>
<dbReference type="OrthoDB" id="3369at2157"/>
<evidence type="ECO:0000313" key="3">
    <source>
        <dbReference type="Proteomes" id="UP000002408"/>
    </source>
</evidence>
<dbReference type="GeneID" id="5410893"/>
<dbReference type="PANTHER" id="PTHR44757">
    <property type="entry name" value="DIGUANYLATE CYCLASE DGCP"/>
    <property type="match status" value="1"/>
</dbReference>
<dbReference type="Gene3D" id="3.30.450.20">
    <property type="entry name" value="PAS domain"/>
    <property type="match status" value="3"/>
</dbReference>
<reference evidence="3" key="1">
    <citation type="journal article" date="2015" name="Microbiology">
        <title>Genome of Methanoregula boonei 6A8 reveals adaptations to oligotrophic peatland environments.</title>
        <authorList>
            <person name="Braeuer S."/>
            <person name="Cadillo-Quiroz H."/>
            <person name="Kyrpides N."/>
            <person name="Woyke T."/>
            <person name="Goodwin L."/>
            <person name="Detter C."/>
            <person name="Podell S."/>
            <person name="Yavitt J.B."/>
            <person name="Zinder S.H."/>
        </authorList>
    </citation>
    <scope>NUCLEOTIDE SEQUENCE [LARGE SCALE GENOMIC DNA]</scope>
    <source>
        <strain evidence="3">DSM 21154 / JCM 14090 / 6A8</strain>
    </source>
</reference>
<sequence length="449" mass="51640">MMQDYQQELGQIKNLLRQNPEGMSVTDIAKALKKNKNTTGRYLDILLISGQVDMRTYGMAKVFTLSQRVPLSAMLSYSKDLIMVLDKESRITDINENFATLLRIARKDAIGKNVAYLNSPEVDVRDFIHTLSAPGTRESERIVSFAVKGSGERIFKQKSVPTVFDDGQRGLTIILSDVTEEIVKEREIREREEQFRMMAENIQDGLIILENDRCTFVNRRVAEITGYTFEELWAMDPMATIIDPEDQKKLEPILELRKKPAQGVTEFQGRIRRKDGVFRDVYLRTTSLKHEETWFAFVIMTDITELRTKDAALFESEQRFRMMAENIQDSLFIIENEQLVYSNRRLSEITGYSGEELLAKSPRDLIAPEDMQRIEELYTKSVAGAGPAQFRSWVRCKNGESRFVYGHINSVSSGQTVSTYITMTDITEFAQREQALQDRIRELEKSIGQ</sequence>
<dbReference type="SMART" id="SM00091">
    <property type="entry name" value="PAS"/>
    <property type="match status" value="3"/>
</dbReference>
<dbReference type="PROSITE" id="PS50112">
    <property type="entry name" value="PAS"/>
    <property type="match status" value="3"/>
</dbReference>
<accession>A7I764</accession>
<dbReference type="EMBL" id="CP000780">
    <property type="protein sequence ID" value="ABS55575.1"/>
    <property type="molecule type" value="Genomic_DNA"/>
</dbReference>
<dbReference type="STRING" id="456442.Mboo_1057"/>
<protein>
    <submittedName>
        <fullName evidence="2">Putative PAS/PAC sensor protein</fullName>
    </submittedName>
</protein>
<dbReference type="SUPFAM" id="SSF55785">
    <property type="entry name" value="PYP-like sensor domain (PAS domain)"/>
    <property type="match status" value="3"/>
</dbReference>
<gene>
    <name evidence="2" type="ordered locus">Mboo_1057</name>
</gene>
<dbReference type="NCBIfam" id="TIGR00229">
    <property type="entry name" value="sensory_box"/>
    <property type="match status" value="3"/>
</dbReference>
<feature type="domain" description="PAS" evidence="1">
    <location>
        <begin position="67"/>
        <end position="150"/>
    </location>
</feature>
<dbReference type="InterPro" id="IPR052155">
    <property type="entry name" value="Biofilm_reg_signaling"/>
</dbReference>
<dbReference type="CDD" id="cd00130">
    <property type="entry name" value="PAS"/>
    <property type="match status" value="3"/>
</dbReference>
<organism evidence="2 3">
    <name type="scientific">Methanoregula boonei (strain DSM 21154 / JCM 14090 / 6A8)</name>
    <dbReference type="NCBI Taxonomy" id="456442"/>
    <lineage>
        <taxon>Archaea</taxon>
        <taxon>Methanobacteriati</taxon>
        <taxon>Methanobacteriota</taxon>
        <taxon>Stenosarchaea group</taxon>
        <taxon>Methanomicrobia</taxon>
        <taxon>Methanomicrobiales</taxon>
        <taxon>Methanoregulaceae</taxon>
        <taxon>Methanoregula</taxon>
    </lineage>
</organism>
<name>A7I764_METB6</name>
<dbReference type="AlphaFoldDB" id="A7I764"/>
<dbReference type="KEGG" id="mbn:Mboo_1057"/>
<dbReference type="Pfam" id="PF08447">
    <property type="entry name" value="PAS_3"/>
    <property type="match status" value="1"/>
</dbReference>
<feature type="domain" description="PAS" evidence="1">
    <location>
        <begin position="316"/>
        <end position="385"/>
    </location>
</feature>
<dbReference type="Pfam" id="PF13188">
    <property type="entry name" value="PAS_8"/>
    <property type="match status" value="1"/>
</dbReference>
<evidence type="ECO:0000313" key="2">
    <source>
        <dbReference type="EMBL" id="ABS55575.1"/>
    </source>
</evidence>
<keyword evidence="3" id="KW-1185">Reference proteome</keyword>
<evidence type="ECO:0000259" key="1">
    <source>
        <dbReference type="PROSITE" id="PS50112"/>
    </source>
</evidence>
<dbReference type="GO" id="GO:0006355">
    <property type="term" value="P:regulation of DNA-templated transcription"/>
    <property type="evidence" value="ECO:0007669"/>
    <property type="project" value="InterPro"/>
</dbReference>
<dbReference type="Pfam" id="PF00989">
    <property type="entry name" value="PAS"/>
    <property type="match status" value="1"/>
</dbReference>
<dbReference type="Proteomes" id="UP000002408">
    <property type="component" value="Chromosome"/>
</dbReference>
<dbReference type="eggNOG" id="arCOG06918">
    <property type="taxonomic scope" value="Archaea"/>
</dbReference>
<dbReference type="InterPro" id="IPR035965">
    <property type="entry name" value="PAS-like_dom_sf"/>
</dbReference>
<dbReference type="HOGENOM" id="CLU_051977_0_0_2"/>
<dbReference type="InterPro" id="IPR000014">
    <property type="entry name" value="PAS"/>
</dbReference>
<dbReference type="RefSeq" id="WP_012106602.1">
    <property type="nucleotide sequence ID" value="NC_009712.1"/>
</dbReference>
<dbReference type="InterPro" id="IPR013655">
    <property type="entry name" value="PAS_fold_3"/>
</dbReference>